<keyword evidence="3" id="KW-1185">Reference proteome</keyword>
<proteinExistence type="predicted"/>
<protein>
    <recommendedName>
        <fullName evidence="1">FAR1 domain-containing protein</fullName>
    </recommendedName>
</protein>
<accession>A0AAP0GG89</accession>
<feature type="domain" description="FAR1" evidence="1">
    <location>
        <begin position="18"/>
        <end position="75"/>
    </location>
</feature>
<evidence type="ECO:0000259" key="1">
    <source>
        <dbReference type="Pfam" id="PF03101"/>
    </source>
</evidence>
<evidence type="ECO:0000313" key="3">
    <source>
        <dbReference type="Proteomes" id="UP001418222"/>
    </source>
</evidence>
<dbReference type="EMBL" id="JBBWWQ010000001">
    <property type="protein sequence ID" value="KAK8957617.1"/>
    <property type="molecule type" value="Genomic_DNA"/>
</dbReference>
<dbReference type="Pfam" id="PF03101">
    <property type="entry name" value="FAR1"/>
    <property type="match status" value="1"/>
</dbReference>
<organism evidence="2 3">
    <name type="scientific">Platanthera zijinensis</name>
    <dbReference type="NCBI Taxonomy" id="2320716"/>
    <lineage>
        <taxon>Eukaryota</taxon>
        <taxon>Viridiplantae</taxon>
        <taxon>Streptophyta</taxon>
        <taxon>Embryophyta</taxon>
        <taxon>Tracheophyta</taxon>
        <taxon>Spermatophyta</taxon>
        <taxon>Magnoliopsida</taxon>
        <taxon>Liliopsida</taxon>
        <taxon>Asparagales</taxon>
        <taxon>Orchidaceae</taxon>
        <taxon>Orchidoideae</taxon>
        <taxon>Orchideae</taxon>
        <taxon>Orchidinae</taxon>
        <taxon>Platanthera</taxon>
    </lineage>
</organism>
<dbReference type="AlphaFoldDB" id="A0AAP0GG89"/>
<dbReference type="Proteomes" id="UP001418222">
    <property type="component" value="Unassembled WGS sequence"/>
</dbReference>
<dbReference type="InterPro" id="IPR004330">
    <property type="entry name" value="FAR1_DNA_bnd_dom"/>
</dbReference>
<name>A0AAP0GG89_9ASPA</name>
<dbReference type="PANTHER" id="PTHR47718">
    <property type="entry name" value="OS01G0519700 PROTEIN"/>
    <property type="match status" value="1"/>
</dbReference>
<gene>
    <name evidence="2" type="ORF">KSP39_PZI000830</name>
</gene>
<sequence length="156" mass="17610">MYFIGHIQGLSKGESSRSCSNVGFKRDKSCPDVKRKFHKQDFRTGCLACLHFTADEEGKNWKVTKFIEEHNHPLTLPQDVHLLRSHSHVSDVQATMIQNMSGVGIRTVDAFNLMAVEVGGAHNIGFTKADAYNFIHRERRALVEIGDAARLLEIFK</sequence>
<comment type="caution">
    <text evidence="2">The sequence shown here is derived from an EMBL/GenBank/DDBJ whole genome shotgun (WGS) entry which is preliminary data.</text>
</comment>
<reference evidence="2 3" key="1">
    <citation type="journal article" date="2022" name="Nat. Plants">
        <title>Genomes of leafy and leafless Platanthera orchids illuminate the evolution of mycoheterotrophy.</title>
        <authorList>
            <person name="Li M.H."/>
            <person name="Liu K.W."/>
            <person name="Li Z."/>
            <person name="Lu H.C."/>
            <person name="Ye Q.L."/>
            <person name="Zhang D."/>
            <person name="Wang J.Y."/>
            <person name="Li Y.F."/>
            <person name="Zhong Z.M."/>
            <person name="Liu X."/>
            <person name="Yu X."/>
            <person name="Liu D.K."/>
            <person name="Tu X.D."/>
            <person name="Liu B."/>
            <person name="Hao Y."/>
            <person name="Liao X.Y."/>
            <person name="Jiang Y.T."/>
            <person name="Sun W.H."/>
            <person name="Chen J."/>
            <person name="Chen Y.Q."/>
            <person name="Ai Y."/>
            <person name="Zhai J.W."/>
            <person name="Wu S.S."/>
            <person name="Zhou Z."/>
            <person name="Hsiao Y.Y."/>
            <person name="Wu W.L."/>
            <person name="Chen Y.Y."/>
            <person name="Lin Y.F."/>
            <person name="Hsu J.L."/>
            <person name="Li C.Y."/>
            <person name="Wang Z.W."/>
            <person name="Zhao X."/>
            <person name="Zhong W.Y."/>
            <person name="Ma X.K."/>
            <person name="Ma L."/>
            <person name="Huang J."/>
            <person name="Chen G.Z."/>
            <person name="Huang M.Z."/>
            <person name="Huang L."/>
            <person name="Peng D.H."/>
            <person name="Luo Y.B."/>
            <person name="Zou S.Q."/>
            <person name="Chen S.P."/>
            <person name="Lan S."/>
            <person name="Tsai W.C."/>
            <person name="Van de Peer Y."/>
            <person name="Liu Z.J."/>
        </authorList>
    </citation>
    <scope>NUCLEOTIDE SEQUENCE [LARGE SCALE GENOMIC DNA]</scope>
    <source>
        <strain evidence="2">Lor287</strain>
    </source>
</reference>
<evidence type="ECO:0000313" key="2">
    <source>
        <dbReference type="EMBL" id="KAK8957617.1"/>
    </source>
</evidence>